<dbReference type="RefSeq" id="WP_157289011.1">
    <property type="nucleotide sequence ID" value="NZ_WQRF01000001.1"/>
</dbReference>
<evidence type="ECO:0000256" key="2">
    <source>
        <dbReference type="ARBA" id="ARBA00007637"/>
    </source>
</evidence>
<evidence type="ECO:0000256" key="1">
    <source>
        <dbReference type="ARBA" id="ARBA00005125"/>
    </source>
</evidence>
<evidence type="ECO:0000313" key="4">
    <source>
        <dbReference type="EMBL" id="MVS97921.1"/>
    </source>
</evidence>
<dbReference type="Gene3D" id="3.40.50.720">
    <property type="entry name" value="NAD(P)-binding Rossmann-like Domain"/>
    <property type="match status" value="1"/>
</dbReference>
<dbReference type="Proteomes" id="UP000438106">
    <property type="component" value="Unassembled WGS sequence"/>
</dbReference>
<comment type="pathway">
    <text evidence="1">Bacterial outer membrane biogenesis; LPS O-antigen biosynthesis.</text>
</comment>
<dbReference type="InterPro" id="IPR001509">
    <property type="entry name" value="Epimerase_deHydtase"/>
</dbReference>
<dbReference type="AlphaFoldDB" id="A0A7X3FNY9"/>
<dbReference type="EMBL" id="WQRF01000001">
    <property type="protein sequence ID" value="MVS97921.1"/>
    <property type="molecule type" value="Genomic_DNA"/>
</dbReference>
<dbReference type="Pfam" id="PF01370">
    <property type="entry name" value="Epimerase"/>
    <property type="match status" value="1"/>
</dbReference>
<comment type="similarity">
    <text evidence="2">Belongs to the NAD(P)-dependent epimerase/dehydratase family.</text>
</comment>
<feature type="domain" description="NAD-dependent epimerase/dehydratase" evidence="3">
    <location>
        <begin position="10"/>
        <end position="216"/>
    </location>
</feature>
<gene>
    <name evidence="4" type="ORF">GO014_02605</name>
</gene>
<name>A0A7X3FNY9_9HYPH</name>
<keyword evidence="5" id="KW-1185">Reference proteome</keyword>
<protein>
    <submittedName>
        <fullName evidence="4">NAD-dependent epimerase/dehydratase family protein</fullName>
    </submittedName>
</protein>
<comment type="caution">
    <text evidence="4">The sequence shown here is derived from an EMBL/GenBank/DDBJ whole genome shotgun (WGS) entry which is preliminary data.</text>
</comment>
<dbReference type="SUPFAM" id="SSF51735">
    <property type="entry name" value="NAD(P)-binding Rossmann-fold domains"/>
    <property type="match status" value="1"/>
</dbReference>
<dbReference type="InterPro" id="IPR036291">
    <property type="entry name" value="NAD(P)-bd_dom_sf"/>
</dbReference>
<dbReference type="PANTHER" id="PTHR43000">
    <property type="entry name" value="DTDP-D-GLUCOSE 4,6-DEHYDRATASE-RELATED"/>
    <property type="match status" value="1"/>
</dbReference>
<evidence type="ECO:0000313" key="5">
    <source>
        <dbReference type="Proteomes" id="UP000438106"/>
    </source>
</evidence>
<reference evidence="4 5" key="1">
    <citation type="submission" date="2019-12" db="EMBL/GenBank/DDBJ databases">
        <title>Devosia maris sp. nov., isolated from the deep seawater.</title>
        <authorList>
            <person name="Liu Y."/>
        </authorList>
    </citation>
    <scope>NUCLEOTIDE SEQUENCE [LARGE SCALE GENOMIC DNA]</scope>
    <source>
        <strain evidence="4 5">L53-10-65</strain>
    </source>
</reference>
<accession>A0A7X3FNY9</accession>
<evidence type="ECO:0000259" key="3">
    <source>
        <dbReference type="Pfam" id="PF01370"/>
    </source>
</evidence>
<proteinExistence type="inferred from homology"/>
<sequence>MTDTTRPRLIITGAAGLVGQNLITRLKARGDYDIIAIDKHLANVATLRRLHPDITIIETDLAQRGAWEQAFMGGGTLILNHAQIGALEEQPFIDNNVTATRNVLEATRAAGIDYIVHISSSVVNSIAVDFYTESKKAQEKLVVDSGIPACILRPTLMFGWFDRKHLGWLARFMAKVPVFPIPGSGKYIRQPLYAGDFCSVIISAIQTPRPGEAYDISGREKLYYVDLIRQLRTATGAKTPIVKIPYSLFDLMLRAYAVIDKNPPFTTKQLEALVTPDEFDIIDWPGIFGVPATPLLAALEETHRHPVYSQIVLEF</sequence>
<organism evidence="4 5">
    <name type="scientific">Devosia marina</name>
    <dbReference type="NCBI Taxonomy" id="2683198"/>
    <lineage>
        <taxon>Bacteria</taxon>
        <taxon>Pseudomonadati</taxon>
        <taxon>Pseudomonadota</taxon>
        <taxon>Alphaproteobacteria</taxon>
        <taxon>Hyphomicrobiales</taxon>
        <taxon>Devosiaceae</taxon>
        <taxon>Devosia</taxon>
    </lineage>
</organism>